<evidence type="ECO:0000256" key="3">
    <source>
        <dbReference type="ARBA" id="ARBA00022630"/>
    </source>
</evidence>
<comment type="similarity">
    <text evidence="2">Belongs to the NADH dehydrogenase family.</text>
</comment>
<reference evidence="7" key="1">
    <citation type="submission" date="2020-03" db="EMBL/GenBank/DDBJ databases">
        <title>Draft Genome Sequence of Cylindrodendrum hubeiense.</title>
        <authorList>
            <person name="Buettner E."/>
            <person name="Kellner H."/>
        </authorList>
    </citation>
    <scope>NUCLEOTIDE SEQUENCE</scope>
    <source>
        <strain evidence="7">IHI 201604</strain>
    </source>
</reference>
<proteinExistence type="inferred from homology"/>
<keyword evidence="5" id="KW-0560">Oxidoreductase</keyword>
<dbReference type="GO" id="GO:0003955">
    <property type="term" value="F:NAD(P)H dehydrogenase (quinone) activity"/>
    <property type="evidence" value="ECO:0007669"/>
    <property type="project" value="TreeGrafter"/>
</dbReference>
<evidence type="ECO:0000259" key="6">
    <source>
        <dbReference type="Pfam" id="PF07992"/>
    </source>
</evidence>
<organism evidence="7 8">
    <name type="scientific">Cylindrodendrum hubeiense</name>
    <dbReference type="NCBI Taxonomy" id="595255"/>
    <lineage>
        <taxon>Eukaryota</taxon>
        <taxon>Fungi</taxon>
        <taxon>Dikarya</taxon>
        <taxon>Ascomycota</taxon>
        <taxon>Pezizomycotina</taxon>
        <taxon>Sordariomycetes</taxon>
        <taxon>Hypocreomycetidae</taxon>
        <taxon>Hypocreales</taxon>
        <taxon>Nectriaceae</taxon>
        <taxon>Cylindrodendrum</taxon>
    </lineage>
</organism>
<accession>A0A9P5H9R0</accession>
<sequence length="415" mass="44194">MANRIVIIGAGFAGVWSALAAKRLLNIKHKEEDVEIIVIAPEPSMVIKPRLYEANPSAMAHPLSSLFEAAGIKFIQGMVEAIHPDEHTVDTRSAAGVKSSVSYDRLILAAGSTLIRPEKVIGLQQHGFDIDTLDSAAKLESHFEHIASLPVSTARDTVVVCGAGFTGLEIATELPKRLGSNANLRVILVDNADEVGPELGPGPRPIILQALNDLGVEIKLGSAVAKVSAEGITLASGEYIETMTAIWTAGVKATALTQQIPGTKDSLSRFHVDRDLRIPSSKHIFATGDTAYALTDDDGHHATMSCQHATLLGRVSGFNAAADLINEPTVPYVQASYGCCLDLGAWGAVITRGWDRKVMVSGDPAKRVKTYINQELIYPPLSAEEAVAMSNPADYPDGNKLFDQMLATLSLEASA</sequence>
<dbReference type="OrthoDB" id="5376590at2759"/>
<evidence type="ECO:0000313" key="7">
    <source>
        <dbReference type="EMBL" id="KAF7551421.1"/>
    </source>
</evidence>
<evidence type="ECO:0000256" key="5">
    <source>
        <dbReference type="ARBA" id="ARBA00023002"/>
    </source>
</evidence>
<dbReference type="Gene3D" id="3.50.50.100">
    <property type="match status" value="1"/>
</dbReference>
<dbReference type="Proteomes" id="UP000722485">
    <property type="component" value="Unassembled WGS sequence"/>
</dbReference>
<dbReference type="InterPro" id="IPR051169">
    <property type="entry name" value="NADH-Q_oxidoreductase"/>
</dbReference>
<keyword evidence="3" id="KW-0285">Flavoprotein</keyword>
<dbReference type="AlphaFoldDB" id="A0A9P5H9R0"/>
<protein>
    <recommendedName>
        <fullName evidence="6">FAD/NAD(P)-binding domain-containing protein</fullName>
    </recommendedName>
</protein>
<keyword evidence="8" id="KW-1185">Reference proteome</keyword>
<evidence type="ECO:0000256" key="4">
    <source>
        <dbReference type="ARBA" id="ARBA00022827"/>
    </source>
</evidence>
<dbReference type="GO" id="GO:0019646">
    <property type="term" value="P:aerobic electron transport chain"/>
    <property type="evidence" value="ECO:0007669"/>
    <property type="project" value="TreeGrafter"/>
</dbReference>
<dbReference type="SUPFAM" id="SSF51905">
    <property type="entry name" value="FAD/NAD(P)-binding domain"/>
    <property type="match status" value="2"/>
</dbReference>
<name>A0A9P5H9R0_9HYPO</name>
<evidence type="ECO:0000256" key="2">
    <source>
        <dbReference type="ARBA" id="ARBA00005272"/>
    </source>
</evidence>
<dbReference type="PANTHER" id="PTHR42913:SF3">
    <property type="entry name" value="64 KDA MITOCHONDRIAL NADH DEHYDROGENASE (EUROFUNG)"/>
    <property type="match status" value="1"/>
</dbReference>
<evidence type="ECO:0000256" key="1">
    <source>
        <dbReference type="ARBA" id="ARBA00001974"/>
    </source>
</evidence>
<comment type="cofactor">
    <cofactor evidence="1">
        <name>FAD</name>
        <dbReference type="ChEBI" id="CHEBI:57692"/>
    </cofactor>
</comment>
<feature type="domain" description="FAD/NAD(P)-binding" evidence="6">
    <location>
        <begin position="4"/>
        <end position="309"/>
    </location>
</feature>
<evidence type="ECO:0000313" key="8">
    <source>
        <dbReference type="Proteomes" id="UP000722485"/>
    </source>
</evidence>
<dbReference type="EMBL" id="JAANBB010000078">
    <property type="protein sequence ID" value="KAF7551421.1"/>
    <property type="molecule type" value="Genomic_DNA"/>
</dbReference>
<dbReference type="PRINTS" id="PR00368">
    <property type="entry name" value="FADPNR"/>
</dbReference>
<dbReference type="Pfam" id="PF07992">
    <property type="entry name" value="Pyr_redox_2"/>
    <property type="match status" value="1"/>
</dbReference>
<gene>
    <name evidence="7" type="ORF">G7Z17_g5032</name>
</gene>
<comment type="caution">
    <text evidence="7">The sequence shown here is derived from an EMBL/GenBank/DDBJ whole genome shotgun (WGS) entry which is preliminary data.</text>
</comment>
<keyword evidence="4" id="KW-0274">FAD</keyword>
<dbReference type="InterPro" id="IPR023753">
    <property type="entry name" value="FAD/NAD-binding_dom"/>
</dbReference>
<dbReference type="InterPro" id="IPR036188">
    <property type="entry name" value="FAD/NAD-bd_sf"/>
</dbReference>
<dbReference type="PANTHER" id="PTHR42913">
    <property type="entry name" value="APOPTOSIS-INDUCING FACTOR 1"/>
    <property type="match status" value="1"/>
</dbReference>